<evidence type="ECO:0000256" key="1">
    <source>
        <dbReference type="ARBA" id="ARBA00004141"/>
    </source>
</evidence>
<comment type="subcellular location">
    <subcellularLocation>
        <location evidence="1">Membrane</location>
        <topology evidence="1">Multi-pass membrane protein</topology>
    </subcellularLocation>
</comment>
<keyword evidence="5" id="KW-1185">Reference proteome</keyword>
<feature type="transmembrane region" description="Helical" evidence="2">
    <location>
        <begin position="176"/>
        <end position="194"/>
    </location>
</feature>
<dbReference type="PANTHER" id="PTHR11360">
    <property type="entry name" value="MONOCARBOXYLATE TRANSPORTER"/>
    <property type="match status" value="1"/>
</dbReference>
<feature type="transmembrane region" description="Helical" evidence="2">
    <location>
        <begin position="121"/>
        <end position="139"/>
    </location>
</feature>
<dbReference type="Gene3D" id="1.20.1250.20">
    <property type="entry name" value="MFS general substrate transporter like domains"/>
    <property type="match status" value="2"/>
</dbReference>
<protein>
    <recommendedName>
        <fullName evidence="3">Major facilitator superfamily (MFS) profile domain-containing protein</fullName>
    </recommendedName>
</protein>
<sequence length="456" mass="49037">MALFIRNVSSYKQDSLWSWFICVCYTICVILTVGLTFSLGVLFPVLMDSFHEDRERTAWTTSIIISVMCFTSLTSGGLLNRFGIRTSTILGCLLCSSALAMGSFVPTIVTLFIAFSLPFGLGLGLIYITFPVVATRYFIKRRSIALGFLMAGQGIGTMILSPTLQALVDACDWRNTFRGFAGLLAIASLTGWLLHKGISPPNEPTEVAPKGLQLHFGLLRNPVLLILILTRCSYVLCRLTPYVHLIKYANDVGIPADKSATLLMFIGVFATLGRLGGGFLCNLKLFQARILLQASLLIMGTSVMLLSLAKTYGTLIAFAIVFSASDGMMIVTFLVECMNSVEDSKQASAVGFSMISAGVVALGAPPLTGVCFIADKSGNYIAAFLFAGGAGIVASLVPFLLVRVNQGIEGNIVDDIEEVEGLRECGDVDGRNLQLLQRSGDDDVQHARNSSIILGT</sequence>
<feature type="transmembrane region" description="Helical" evidence="2">
    <location>
        <begin position="58"/>
        <end position="79"/>
    </location>
</feature>
<feature type="transmembrane region" description="Helical" evidence="2">
    <location>
        <begin position="347"/>
        <end position="368"/>
    </location>
</feature>
<dbReference type="Proteomes" id="UP001159405">
    <property type="component" value="Unassembled WGS sequence"/>
</dbReference>
<comment type="caution">
    <text evidence="4">The sequence shown here is derived from an EMBL/GenBank/DDBJ whole genome shotgun (WGS) entry which is preliminary data.</text>
</comment>
<dbReference type="CDD" id="cd17352">
    <property type="entry name" value="MFS_MCT_SLC16"/>
    <property type="match status" value="1"/>
</dbReference>
<keyword evidence="2" id="KW-0472">Membrane</keyword>
<dbReference type="SUPFAM" id="SSF103473">
    <property type="entry name" value="MFS general substrate transporter"/>
    <property type="match status" value="1"/>
</dbReference>
<dbReference type="InterPro" id="IPR036259">
    <property type="entry name" value="MFS_trans_sf"/>
</dbReference>
<feature type="transmembrane region" description="Helical" evidence="2">
    <location>
        <begin position="16"/>
        <end position="46"/>
    </location>
</feature>
<feature type="transmembrane region" description="Helical" evidence="2">
    <location>
        <begin position="380"/>
        <end position="402"/>
    </location>
</feature>
<name>A0ABN8R7D0_9CNID</name>
<dbReference type="InterPro" id="IPR050327">
    <property type="entry name" value="Proton-linked_MCT"/>
</dbReference>
<feature type="domain" description="Major facilitator superfamily (MFS) profile" evidence="3">
    <location>
        <begin position="1"/>
        <end position="406"/>
    </location>
</feature>
<dbReference type="PANTHER" id="PTHR11360:SF251">
    <property type="entry name" value="MAJOR FACILITATOR SUPERFAMILY (MFS) PROFILE DOMAIN-CONTAINING PROTEIN"/>
    <property type="match status" value="1"/>
</dbReference>
<feature type="transmembrane region" description="Helical" evidence="2">
    <location>
        <begin position="315"/>
        <end position="335"/>
    </location>
</feature>
<feature type="transmembrane region" description="Helical" evidence="2">
    <location>
        <begin position="262"/>
        <end position="283"/>
    </location>
</feature>
<reference evidence="4 5" key="1">
    <citation type="submission" date="2022-05" db="EMBL/GenBank/DDBJ databases">
        <authorList>
            <consortium name="Genoscope - CEA"/>
            <person name="William W."/>
        </authorList>
    </citation>
    <scope>NUCLEOTIDE SEQUENCE [LARGE SCALE GENOMIC DNA]</scope>
</reference>
<accession>A0ABN8R7D0</accession>
<dbReference type="Pfam" id="PF07690">
    <property type="entry name" value="MFS_1"/>
    <property type="match status" value="1"/>
</dbReference>
<keyword evidence="2" id="KW-1133">Transmembrane helix</keyword>
<evidence type="ECO:0000313" key="5">
    <source>
        <dbReference type="Proteomes" id="UP001159405"/>
    </source>
</evidence>
<feature type="transmembrane region" description="Helical" evidence="2">
    <location>
        <begin position="91"/>
        <end position="115"/>
    </location>
</feature>
<feature type="transmembrane region" description="Helical" evidence="2">
    <location>
        <begin position="146"/>
        <end position="164"/>
    </location>
</feature>
<evidence type="ECO:0000313" key="4">
    <source>
        <dbReference type="EMBL" id="CAH3175124.1"/>
    </source>
</evidence>
<gene>
    <name evidence="4" type="ORF">PLOB_00015768</name>
</gene>
<feature type="transmembrane region" description="Helical" evidence="2">
    <location>
        <begin position="290"/>
        <end position="309"/>
    </location>
</feature>
<evidence type="ECO:0000256" key="2">
    <source>
        <dbReference type="SAM" id="Phobius"/>
    </source>
</evidence>
<dbReference type="InterPro" id="IPR011701">
    <property type="entry name" value="MFS"/>
</dbReference>
<evidence type="ECO:0000259" key="3">
    <source>
        <dbReference type="PROSITE" id="PS50850"/>
    </source>
</evidence>
<dbReference type="EMBL" id="CALNXK010000197">
    <property type="protein sequence ID" value="CAH3175124.1"/>
    <property type="molecule type" value="Genomic_DNA"/>
</dbReference>
<keyword evidence="2" id="KW-0812">Transmembrane</keyword>
<proteinExistence type="predicted"/>
<dbReference type="PROSITE" id="PS50850">
    <property type="entry name" value="MFS"/>
    <property type="match status" value="1"/>
</dbReference>
<feature type="transmembrane region" description="Helical" evidence="2">
    <location>
        <begin position="223"/>
        <end position="242"/>
    </location>
</feature>
<organism evidence="4 5">
    <name type="scientific">Porites lobata</name>
    <dbReference type="NCBI Taxonomy" id="104759"/>
    <lineage>
        <taxon>Eukaryota</taxon>
        <taxon>Metazoa</taxon>
        <taxon>Cnidaria</taxon>
        <taxon>Anthozoa</taxon>
        <taxon>Hexacorallia</taxon>
        <taxon>Scleractinia</taxon>
        <taxon>Fungiina</taxon>
        <taxon>Poritidae</taxon>
        <taxon>Porites</taxon>
    </lineage>
</organism>
<dbReference type="InterPro" id="IPR020846">
    <property type="entry name" value="MFS_dom"/>
</dbReference>